<evidence type="ECO:0000313" key="2">
    <source>
        <dbReference type="EMBL" id="PTD02382.1"/>
    </source>
</evidence>
<gene>
    <name evidence="2" type="ORF">FCULG_00011921</name>
</gene>
<dbReference type="GO" id="GO:0006487">
    <property type="term" value="P:protein N-linked glycosylation"/>
    <property type="evidence" value="ECO:0007669"/>
    <property type="project" value="TreeGrafter"/>
</dbReference>
<sequence>MTRKFTLFSVLLRPSRYIRLLALSLLFITASWPVAIKLPIIRSHNGNIEKDYPLIDQHIYSSNGTGGAWYIPPSWTDANRKQPQNILDAASIVSESALSRKERLLPFSNIPLIVHQTWKTKAANSWNPKILPWVELWLEASINLEHGPAMAYLFWDDVGMRSLIQEFENDFLDTYDSILKPVERSDVFRILVCKHFGGIYGDLDTELIRHPASWIGPSDTATWTDDETGSDYGYHNDSVMLDDETRVVNLLWGLEADNDPNSDAYWRQSYTYPQQLSQWAFAAAPHHPIVTRYMDNLRSYTKDNETAALNSDPLKRTGPAAVTLATKSWMEDHVGFRWTSLTGVKDGGRPKLVNDILILPITAFHPSHGSRVGTMGRKPMTDPEARLCHHGTGSWKHFDLSGEYGKICRRLFGLCRDWPRVTG</sequence>
<dbReference type="PANTHER" id="PTHR31834">
    <property type="entry name" value="INITIATION-SPECIFIC ALPHA-1,6-MANNOSYLTRANSFERASE"/>
    <property type="match status" value="1"/>
</dbReference>
<accession>A0A2T4GFN3</accession>
<dbReference type="Gene3D" id="3.90.550.20">
    <property type="match status" value="1"/>
</dbReference>
<dbReference type="InterPro" id="IPR029044">
    <property type="entry name" value="Nucleotide-diphossugar_trans"/>
</dbReference>
<evidence type="ECO:0008006" key="4">
    <source>
        <dbReference type="Google" id="ProtNLM"/>
    </source>
</evidence>
<proteinExistence type="inferred from homology"/>
<dbReference type="AlphaFoldDB" id="A0A2T4GFN3"/>
<keyword evidence="3" id="KW-1185">Reference proteome</keyword>
<comment type="caution">
    <text evidence="2">The sequence shown here is derived from an EMBL/GenBank/DDBJ whole genome shotgun (WGS) entry which is preliminary data.</text>
</comment>
<evidence type="ECO:0000256" key="1">
    <source>
        <dbReference type="ARBA" id="ARBA00009003"/>
    </source>
</evidence>
<reference evidence="2 3" key="1">
    <citation type="submission" date="2018-02" db="EMBL/GenBank/DDBJ databases">
        <title>Fusarium culmorum secondary metabolites in fungal-bacterial-plant interactions.</title>
        <authorList>
            <person name="Schmidt R."/>
        </authorList>
    </citation>
    <scope>NUCLEOTIDE SEQUENCE [LARGE SCALE GENOMIC DNA]</scope>
    <source>
        <strain evidence="2 3">PV</strain>
    </source>
</reference>
<dbReference type="GO" id="GO:0000009">
    <property type="term" value="F:alpha-1,6-mannosyltransferase activity"/>
    <property type="evidence" value="ECO:0007669"/>
    <property type="project" value="InterPro"/>
</dbReference>
<dbReference type="PANTHER" id="PTHR31834:SF10">
    <property type="entry name" value="TRANSFERASE, PUTATIVE (AFU_ORTHOLOGUE AFUA_8G02040)-RELATED"/>
    <property type="match status" value="1"/>
</dbReference>
<dbReference type="OMA" id="MAYFFWD"/>
<dbReference type="SUPFAM" id="SSF53448">
    <property type="entry name" value="Nucleotide-diphospho-sugar transferases"/>
    <property type="match status" value="1"/>
</dbReference>
<evidence type="ECO:0000313" key="3">
    <source>
        <dbReference type="Proteomes" id="UP000241587"/>
    </source>
</evidence>
<dbReference type="EMBL" id="PVEM01000022">
    <property type="protein sequence ID" value="PTD02382.1"/>
    <property type="molecule type" value="Genomic_DNA"/>
</dbReference>
<dbReference type="OrthoDB" id="1577640at2759"/>
<comment type="similarity">
    <text evidence="1">Belongs to the glycosyltransferase 32 family.</text>
</comment>
<dbReference type="Proteomes" id="UP000241587">
    <property type="component" value="Unassembled WGS sequence"/>
</dbReference>
<dbReference type="InterPro" id="IPR007577">
    <property type="entry name" value="GlycoTrfase_DXD_sugar-bd_CS"/>
</dbReference>
<organism evidence="2 3">
    <name type="scientific">Fusarium culmorum</name>
    <dbReference type="NCBI Taxonomy" id="5516"/>
    <lineage>
        <taxon>Eukaryota</taxon>
        <taxon>Fungi</taxon>
        <taxon>Dikarya</taxon>
        <taxon>Ascomycota</taxon>
        <taxon>Pezizomycotina</taxon>
        <taxon>Sordariomycetes</taxon>
        <taxon>Hypocreomycetidae</taxon>
        <taxon>Hypocreales</taxon>
        <taxon>Nectriaceae</taxon>
        <taxon>Fusarium</taxon>
    </lineage>
</organism>
<dbReference type="Pfam" id="PF04488">
    <property type="entry name" value="Gly_transf_sug"/>
    <property type="match status" value="1"/>
</dbReference>
<dbReference type="GO" id="GO:0000136">
    <property type="term" value="C:mannan polymerase complex"/>
    <property type="evidence" value="ECO:0007669"/>
    <property type="project" value="TreeGrafter"/>
</dbReference>
<name>A0A2T4GFN3_FUSCU</name>
<protein>
    <recommendedName>
        <fullName evidence="4">Initiation-specific alpha-1,6-mannosyltransferase</fullName>
    </recommendedName>
</protein>
<dbReference type="InterPro" id="IPR039367">
    <property type="entry name" value="Och1-like"/>
</dbReference>